<dbReference type="Pfam" id="PF03018">
    <property type="entry name" value="Dirigent"/>
    <property type="match status" value="1"/>
</dbReference>
<keyword evidence="3 4" id="KW-0964">Secreted</keyword>
<dbReference type="InterPro" id="IPR004265">
    <property type="entry name" value="Dirigent"/>
</dbReference>
<comment type="function">
    <text evidence="4">Dirigent proteins impart stereoselectivity on the phenoxy radical-coupling reaction, yielding optically active lignans from two molecules of coniferyl alcohol in the biosynthesis of lignans, flavonolignans, and alkaloids and thus plays a central role in plant secondary metabolism.</text>
</comment>
<dbReference type="GO" id="GO:0048046">
    <property type="term" value="C:apoplast"/>
    <property type="evidence" value="ECO:0007669"/>
    <property type="project" value="UniProtKB-SubCell"/>
</dbReference>
<dbReference type="EMBL" id="JACEFO010001626">
    <property type="protein sequence ID" value="KAF8728926.1"/>
    <property type="molecule type" value="Genomic_DNA"/>
</dbReference>
<evidence type="ECO:0000313" key="6">
    <source>
        <dbReference type="Proteomes" id="UP000636709"/>
    </source>
</evidence>
<comment type="caution">
    <text evidence="5">The sequence shown here is derived from an EMBL/GenBank/DDBJ whole genome shotgun (WGS) entry which is preliminary data.</text>
</comment>
<reference evidence="5" key="1">
    <citation type="submission" date="2020-07" db="EMBL/GenBank/DDBJ databases">
        <title>Genome sequence and genetic diversity analysis of an under-domesticated orphan crop, white fonio (Digitaria exilis).</title>
        <authorList>
            <person name="Bennetzen J.L."/>
            <person name="Chen S."/>
            <person name="Ma X."/>
            <person name="Wang X."/>
            <person name="Yssel A.E.J."/>
            <person name="Chaluvadi S.R."/>
            <person name="Johnson M."/>
            <person name="Gangashetty P."/>
            <person name="Hamidou F."/>
            <person name="Sanogo M.D."/>
            <person name="Zwaenepoel A."/>
            <person name="Wallace J."/>
            <person name="Van De Peer Y."/>
            <person name="Van Deynze A."/>
        </authorList>
    </citation>
    <scope>NUCLEOTIDE SEQUENCE</scope>
    <source>
        <tissue evidence="5">Leaves</tissue>
    </source>
</reference>
<evidence type="ECO:0000256" key="4">
    <source>
        <dbReference type="RuleBase" id="RU363099"/>
    </source>
</evidence>
<gene>
    <name evidence="5" type="ORF">HU200_018225</name>
</gene>
<sequence>MSTASPATTLHFLALLAAAAVAAGEDGLTHLHLYIHHETLIASTTNTNTSTASLTGSLHPAWGNPWFGSMGAIDDELRDGPDPASPYLGRAQGMLVQADLGSPAAWCTTVVLAFTEGDYAGSTLVVDGRVDLAADMVERGVVGGTGRFQRATGYSLTTRFGDNPTTPSGNTTVVVFEMDLFVKIIGG</sequence>
<accession>A0A835KID6</accession>
<protein>
    <recommendedName>
        <fullName evidence="4">Dirigent protein</fullName>
    </recommendedName>
</protein>
<feature type="signal peptide" evidence="4">
    <location>
        <begin position="1"/>
        <end position="24"/>
    </location>
</feature>
<dbReference type="GO" id="GO:0009699">
    <property type="term" value="P:phenylpropanoid biosynthetic process"/>
    <property type="evidence" value="ECO:0007669"/>
    <property type="project" value="UniProtKB-ARBA"/>
</dbReference>
<dbReference type="Proteomes" id="UP000636709">
    <property type="component" value="Unassembled WGS sequence"/>
</dbReference>
<evidence type="ECO:0000256" key="1">
    <source>
        <dbReference type="ARBA" id="ARBA00010746"/>
    </source>
</evidence>
<dbReference type="OrthoDB" id="1928589at2759"/>
<evidence type="ECO:0000313" key="5">
    <source>
        <dbReference type="EMBL" id="KAF8728926.1"/>
    </source>
</evidence>
<keyword evidence="4" id="KW-0052">Apoplast</keyword>
<comment type="subunit">
    <text evidence="2 4">Homodimer.</text>
</comment>
<comment type="subcellular location">
    <subcellularLocation>
        <location evidence="4">Secreted</location>
        <location evidence="4">Extracellular space</location>
        <location evidence="4">Apoplast</location>
    </subcellularLocation>
</comment>
<proteinExistence type="inferred from homology"/>
<dbReference type="Gramene" id="Dexi9B01G0031900.1">
    <property type="protein sequence ID" value="Dexi9B01G0031900.1:cds"/>
    <property type="gene ID" value="Dexi9B01G0031900"/>
</dbReference>
<organism evidence="5 6">
    <name type="scientific">Digitaria exilis</name>
    <dbReference type="NCBI Taxonomy" id="1010633"/>
    <lineage>
        <taxon>Eukaryota</taxon>
        <taxon>Viridiplantae</taxon>
        <taxon>Streptophyta</taxon>
        <taxon>Embryophyta</taxon>
        <taxon>Tracheophyta</taxon>
        <taxon>Spermatophyta</taxon>
        <taxon>Magnoliopsida</taxon>
        <taxon>Liliopsida</taxon>
        <taxon>Poales</taxon>
        <taxon>Poaceae</taxon>
        <taxon>PACMAD clade</taxon>
        <taxon>Panicoideae</taxon>
        <taxon>Panicodae</taxon>
        <taxon>Paniceae</taxon>
        <taxon>Anthephorinae</taxon>
        <taxon>Digitaria</taxon>
    </lineage>
</organism>
<feature type="chain" id="PRO_5033111987" description="Dirigent protein" evidence="4">
    <location>
        <begin position="25"/>
        <end position="187"/>
    </location>
</feature>
<evidence type="ECO:0000256" key="2">
    <source>
        <dbReference type="ARBA" id="ARBA00011738"/>
    </source>
</evidence>
<dbReference type="AlphaFoldDB" id="A0A835KID6"/>
<keyword evidence="6" id="KW-1185">Reference proteome</keyword>
<keyword evidence="4" id="KW-0732">Signal</keyword>
<name>A0A835KID6_9POAL</name>
<dbReference type="InterPro" id="IPR044859">
    <property type="entry name" value="Allene_oxi_cyc_Dirigent"/>
</dbReference>
<dbReference type="PANTHER" id="PTHR21495">
    <property type="entry name" value="NUCLEOPORIN-RELATED"/>
    <property type="match status" value="1"/>
</dbReference>
<evidence type="ECO:0000256" key="3">
    <source>
        <dbReference type="ARBA" id="ARBA00022525"/>
    </source>
</evidence>
<comment type="similarity">
    <text evidence="1 4">Belongs to the plant dirigent protein family.</text>
</comment>
<dbReference type="Gene3D" id="2.40.480.10">
    <property type="entry name" value="Allene oxide cyclase-like"/>
    <property type="match status" value="1"/>
</dbReference>